<dbReference type="HAMAP" id="MF_00214">
    <property type="entry name" value="AroD"/>
    <property type="match status" value="1"/>
</dbReference>
<feature type="active site" description="Proton donor/acceptor" evidence="4">
    <location>
        <position position="129"/>
    </location>
</feature>
<dbReference type="GO" id="GO:0008652">
    <property type="term" value="P:amino acid biosynthetic process"/>
    <property type="evidence" value="ECO:0007669"/>
    <property type="project" value="UniProtKB-KW"/>
</dbReference>
<dbReference type="FunFam" id="3.20.20.70:FF:000047">
    <property type="entry name" value="3-dehydroquinate dehydratase"/>
    <property type="match status" value="1"/>
</dbReference>
<dbReference type="GO" id="GO:0009423">
    <property type="term" value="P:chorismate biosynthetic process"/>
    <property type="evidence" value="ECO:0007669"/>
    <property type="project" value="UniProtKB-UniRule"/>
</dbReference>
<dbReference type="SUPFAM" id="SSF51569">
    <property type="entry name" value="Aldolase"/>
    <property type="match status" value="1"/>
</dbReference>
<dbReference type="OrthoDB" id="9813659at2"/>
<evidence type="ECO:0000313" key="5">
    <source>
        <dbReference type="EMBL" id="TFZ04172.1"/>
    </source>
</evidence>
<dbReference type="NCBIfam" id="TIGR01093">
    <property type="entry name" value="aroD"/>
    <property type="match status" value="1"/>
</dbReference>
<dbReference type="GO" id="GO:0046279">
    <property type="term" value="P:3,4-dihydroxybenzoate biosynthetic process"/>
    <property type="evidence" value="ECO:0007669"/>
    <property type="project" value="TreeGrafter"/>
</dbReference>
<keyword evidence="2 4" id="KW-0456">Lyase</keyword>
<organism evidence="5 6">
    <name type="scientific">Ramlibacter humi</name>
    <dbReference type="NCBI Taxonomy" id="2530451"/>
    <lineage>
        <taxon>Bacteria</taxon>
        <taxon>Pseudomonadati</taxon>
        <taxon>Pseudomonadota</taxon>
        <taxon>Betaproteobacteria</taxon>
        <taxon>Burkholderiales</taxon>
        <taxon>Comamonadaceae</taxon>
        <taxon>Ramlibacter</taxon>
    </lineage>
</organism>
<dbReference type="EC" id="4.2.1.10" evidence="4"/>
<dbReference type="InterPro" id="IPR013785">
    <property type="entry name" value="Aldolase_TIM"/>
</dbReference>
<dbReference type="UniPathway" id="UPA00053">
    <property type="reaction ID" value="UER00086"/>
</dbReference>
<keyword evidence="6" id="KW-1185">Reference proteome</keyword>
<comment type="catalytic activity">
    <reaction evidence="1 4">
        <text>3-dehydroquinate = 3-dehydroshikimate + H2O</text>
        <dbReference type="Rhea" id="RHEA:21096"/>
        <dbReference type="ChEBI" id="CHEBI:15377"/>
        <dbReference type="ChEBI" id="CHEBI:16630"/>
        <dbReference type="ChEBI" id="CHEBI:32364"/>
        <dbReference type="EC" id="4.2.1.10"/>
    </reaction>
</comment>
<feature type="active site" description="Schiff-base intermediate with substrate" evidence="4">
    <location>
        <position position="156"/>
    </location>
</feature>
<keyword evidence="4" id="KW-0057">Aromatic amino acid biosynthesis</keyword>
<protein>
    <recommendedName>
        <fullName evidence="4">3-dehydroquinate dehydratase</fullName>
        <shortName evidence="4">3-dehydroquinase</shortName>
        <ecNumber evidence="4">4.2.1.10</ecNumber>
    </recommendedName>
    <alternativeName>
        <fullName evidence="4">Type I DHQase</fullName>
    </alternativeName>
    <alternativeName>
        <fullName evidence="4">Type I dehydroquinase</fullName>
        <shortName evidence="4">DHQ1</shortName>
    </alternativeName>
</protein>
<dbReference type="Pfam" id="PF01487">
    <property type="entry name" value="DHquinase_I"/>
    <property type="match status" value="1"/>
</dbReference>
<dbReference type="CDD" id="cd00502">
    <property type="entry name" value="DHQase_I"/>
    <property type="match status" value="1"/>
</dbReference>
<keyword evidence="3 4" id="KW-0704">Schiff base</keyword>
<feature type="binding site" evidence="4">
    <location>
        <position position="67"/>
    </location>
    <ligand>
        <name>3-dehydroquinate</name>
        <dbReference type="ChEBI" id="CHEBI:32364"/>
    </ligand>
</feature>
<proteinExistence type="inferred from homology"/>
<dbReference type="Gene3D" id="3.20.20.70">
    <property type="entry name" value="Aldolase class I"/>
    <property type="match status" value="1"/>
</dbReference>
<keyword evidence="4" id="KW-0028">Amino-acid biosynthesis</keyword>
<dbReference type="AlphaFoldDB" id="A0A4Z0BZR9"/>
<evidence type="ECO:0000256" key="2">
    <source>
        <dbReference type="ARBA" id="ARBA00023239"/>
    </source>
</evidence>
<dbReference type="GO" id="GO:0003855">
    <property type="term" value="F:3-dehydroquinate dehydratase activity"/>
    <property type="evidence" value="ECO:0007669"/>
    <property type="project" value="UniProtKB-UniRule"/>
</dbReference>
<comment type="pathway">
    <text evidence="4">Metabolic intermediate biosynthesis; chorismate biosynthesis; chorismate from D-erythrose 4-phosphate and phosphoenolpyruvate: step 3/7.</text>
</comment>
<dbReference type="InterPro" id="IPR001381">
    <property type="entry name" value="DHquinase_I"/>
</dbReference>
<dbReference type="EMBL" id="SMLK01000002">
    <property type="protein sequence ID" value="TFZ04172.1"/>
    <property type="molecule type" value="Genomic_DNA"/>
</dbReference>
<dbReference type="InterPro" id="IPR050146">
    <property type="entry name" value="Type-I_3-dehydroquinase"/>
</dbReference>
<accession>A0A4Z0BZR9</accession>
<comment type="subunit">
    <text evidence="4">Homodimer.</text>
</comment>
<evidence type="ECO:0000256" key="4">
    <source>
        <dbReference type="HAMAP-Rule" id="MF_00214"/>
    </source>
</evidence>
<comment type="caution">
    <text evidence="5">The sequence shown here is derived from an EMBL/GenBank/DDBJ whole genome shotgun (WGS) entry which is preliminary data.</text>
</comment>
<reference evidence="5 6" key="1">
    <citation type="submission" date="2019-03" db="EMBL/GenBank/DDBJ databases">
        <title>Ramlibacter sp. 18x22-1, whole genome shotgun sequence.</title>
        <authorList>
            <person name="Zhang X."/>
            <person name="Feng G."/>
            <person name="Zhu H."/>
        </authorList>
    </citation>
    <scope>NUCLEOTIDE SEQUENCE [LARGE SCALE GENOMIC DNA]</scope>
    <source>
        <strain evidence="5 6">18x22-1</strain>
    </source>
</reference>
<name>A0A4Z0BZR9_9BURK</name>
<dbReference type="PANTHER" id="PTHR43699">
    <property type="entry name" value="3-DEHYDROQUINATE DEHYDRATASE"/>
    <property type="match status" value="1"/>
</dbReference>
<evidence type="ECO:0000256" key="1">
    <source>
        <dbReference type="ARBA" id="ARBA00001864"/>
    </source>
</evidence>
<evidence type="ECO:0000313" key="6">
    <source>
        <dbReference type="Proteomes" id="UP000297839"/>
    </source>
</evidence>
<dbReference type="Proteomes" id="UP000297839">
    <property type="component" value="Unassembled WGS sequence"/>
</dbReference>
<dbReference type="PANTHER" id="PTHR43699:SF1">
    <property type="entry name" value="3-DEHYDROQUINATE DEHYDRATASE"/>
    <property type="match status" value="1"/>
</dbReference>
<evidence type="ECO:0000256" key="3">
    <source>
        <dbReference type="ARBA" id="ARBA00023270"/>
    </source>
</evidence>
<comment type="similarity">
    <text evidence="4">Belongs to the type-I 3-dehydroquinase family.</text>
</comment>
<feature type="binding site" evidence="4">
    <location>
        <position position="221"/>
    </location>
    <ligand>
        <name>3-dehydroquinate</name>
        <dbReference type="ChEBI" id="CHEBI:32364"/>
    </ligand>
</feature>
<dbReference type="GO" id="GO:0009073">
    <property type="term" value="P:aromatic amino acid family biosynthetic process"/>
    <property type="evidence" value="ECO:0007669"/>
    <property type="project" value="UniProtKB-KW"/>
</dbReference>
<feature type="binding site" evidence="4">
    <location>
        <position position="198"/>
    </location>
    <ligand>
        <name>3-dehydroquinate</name>
        <dbReference type="ChEBI" id="CHEBI:32364"/>
    </ligand>
</feature>
<comment type="function">
    <text evidence="4">Involved in the third step of the chorismate pathway, which leads to the biosynthesis of aromatic amino acids. Catalyzes the cis-dehydration of 3-dehydroquinate (DHQ) and introduces the first double bond of the aromatic ring to yield 3-dehydroshikimate.</text>
</comment>
<feature type="binding site" evidence="4">
    <location>
        <begin position="32"/>
        <end position="34"/>
    </location>
    <ligand>
        <name>3-dehydroquinate</name>
        <dbReference type="ChEBI" id="CHEBI:32364"/>
    </ligand>
</feature>
<gene>
    <name evidence="4 5" type="primary">aroD</name>
    <name evidence="5" type="ORF">EZ216_09590</name>
</gene>
<feature type="binding site" evidence="4">
    <location>
        <position position="217"/>
    </location>
    <ligand>
        <name>3-dehydroquinate</name>
        <dbReference type="ChEBI" id="CHEBI:32364"/>
    </ligand>
</feature>
<comment type="caution">
    <text evidence="4">Lacks conserved residue(s) required for the propagation of feature annotation.</text>
</comment>
<sequence length="241" mass="24869">MPAVCVPFVGRTAGALRAEAARAARLKPDLVEWRVDFFEGIARTADVVALAQELRNAAGVPLLFTRRSSREGGQPIALGEPEVVALYEAVCAARAADIVDAEMAGDRAHVQAVREAARAAGIALLLSFHDFAGTPPAGELLARFRQAQDLGADIGKLAVMPQSKADVLALLQATLQASETLDIPVAGMAMGALGAASRLCGGEFGSALTFGMGEAASAPGQMPVDALRAGLAVLREASARR</sequence>